<protein>
    <recommendedName>
        <fullName evidence="5">Integral membrane protein</fullName>
    </recommendedName>
</protein>
<accession>A0ABN1PE84</accession>
<name>A0ABN1PE84_9ACTN</name>
<feature type="region of interest" description="Disordered" evidence="1">
    <location>
        <begin position="1"/>
        <end position="28"/>
    </location>
</feature>
<dbReference type="EMBL" id="BAAAHK010000002">
    <property type="protein sequence ID" value="GAA0926487.1"/>
    <property type="molecule type" value="Genomic_DNA"/>
</dbReference>
<feature type="transmembrane region" description="Helical" evidence="2">
    <location>
        <begin position="34"/>
        <end position="57"/>
    </location>
</feature>
<evidence type="ECO:0008006" key="5">
    <source>
        <dbReference type="Google" id="ProtNLM"/>
    </source>
</evidence>
<evidence type="ECO:0000313" key="3">
    <source>
        <dbReference type="EMBL" id="GAA0926487.1"/>
    </source>
</evidence>
<keyword evidence="4" id="KW-1185">Reference proteome</keyword>
<evidence type="ECO:0000256" key="2">
    <source>
        <dbReference type="SAM" id="Phobius"/>
    </source>
</evidence>
<keyword evidence="2" id="KW-1133">Transmembrane helix</keyword>
<gene>
    <name evidence="3" type="ORF">GCM10009554_06710</name>
</gene>
<feature type="compositionally biased region" description="Low complexity" evidence="1">
    <location>
        <begin position="12"/>
        <end position="28"/>
    </location>
</feature>
<feature type="transmembrane region" description="Helical" evidence="2">
    <location>
        <begin position="118"/>
        <end position="135"/>
    </location>
</feature>
<comment type="caution">
    <text evidence="3">The sequence shown here is derived from an EMBL/GenBank/DDBJ whole genome shotgun (WGS) entry which is preliminary data.</text>
</comment>
<feature type="transmembrane region" description="Helical" evidence="2">
    <location>
        <begin position="95"/>
        <end position="112"/>
    </location>
</feature>
<evidence type="ECO:0000256" key="1">
    <source>
        <dbReference type="SAM" id="MobiDB-lite"/>
    </source>
</evidence>
<keyword evidence="2" id="KW-0812">Transmembrane</keyword>
<dbReference type="Proteomes" id="UP001500542">
    <property type="component" value="Unassembled WGS sequence"/>
</dbReference>
<feature type="transmembrane region" description="Helical" evidence="2">
    <location>
        <begin position="63"/>
        <end position="83"/>
    </location>
</feature>
<keyword evidence="2" id="KW-0472">Membrane</keyword>
<reference evidence="3 4" key="1">
    <citation type="journal article" date="2019" name="Int. J. Syst. Evol. Microbiol.">
        <title>The Global Catalogue of Microorganisms (GCM) 10K type strain sequencing project: providing services to taxonomists for standard genome sequencing and annotation.</title>
        <authorList>
            <consortium name="The Broad Institute Genomics Platform"/>
            <consortium name="The Broad Institute Genome Sequencing Center for Infectious Disease"/>
            <person name="Wu L."/>
            <person name="Ma J."/>
        </authorList>
    </citation>
    <scope>NUCLEOTIDE SEQUENCE [LARGE SCALE GENOMIC DNA]</scope>
    <source>
        <strain evidence="3 4">JCM 10977</strain>
    </source>
</reference>
<evidence type="ECO:0000313" key="4">
    <source>
        <dbReference type="Proteomes" id="UP001500542"/>
    </source>
</evidence>
<organism evidence="3 4">
    <name type="scientific">Kribbella koreensis</name>
    <dbReference type="NCBI Taxonomy" id="57909"/>
    <lineage>
        <taxon>Bacteria</taxon>
        <taxon>Bacillati</taxon>
        <taxon>Actinomycetota</taxon>
        <taxon>Actinomycetes</taxon>
        <taxon>Propionibacteriales</taxon>
        <taxon>Kribbellaceae</taxon>
        <taxon>Kribbella</taxon>
    </lineage>
</organism>
<sequence length="154" mass="16305">MLSGRAHYRSAPSTTLEPVPTETTPSTAPRPLKLAAAVVAAEGLVLAVLGIVEAITIDKDRLVLGLTTAGFLLLYGAGLLFVARGLYRTSPWSRGPAVFAQLIQLFMAYSFWGGSTKFVSVILAVAAIAVLVAVFQKPSMEALNREPGEDHPVL</sequence>
<proteinExistence type="predicted"/>